<dbReference type="AlphaFoldDB" id="A0A1X0NSJ1"/>
<dbReference type="VEuPathDB" id="TriTrypDB:TM35_000212630"/>
<dbReference type="GeneID" id="39986893"/>
<dbReference type="RefSeq" id="XP_028881723.1">
    <property type="nucleotide sequence ID" value="XM_029027113.1"/>
</dbReference>
<keyword evidence="4" id="KW-1185">Reference proteome</keyword>
<dbReference type="SUPFAM" id="SSF47954">
    <property type="entry name" value="Cyclin-like"/>
    <property type="match status" value="1"/>
</dbReference>
<dbReference type="InterPro" id="IPR036915">
    <property type="entry name" value="Cyclin-like_sf"/>
</dbReference>
<comment type="similarity">
    <text evidence="1">Belongs to the cyclin family.</text>
</comment>
<accession>A0A1X0NSJ1</accession>
<sequence length="493" mass="54545">MDLDSMNDNTNNNNSTLQALDINVQQYAKSELLALPIPRQLRSSISGQQQQQEQYEQRQQQRYLGFSDAFMRTTSPLSYGEVRSELINVLLQLEIRHGCACYSGTGASVAVEDCRRVLECALSRLLLSASESTRRLLAAVVGGGPLSLRAAGVLRHRRRQLTAGLDGGAADVQTAGLDGGAADVQTAARLALLLGETAEMPQLLRRHTTDATRRRVEDLLFLHPTDTVALCHAVLQMPVPQQVETPFDAHYYNDVVDDLIAMGDEEPQSGLLQSVQRDITPQVRELHTEWMLQVAMACNVKLETFFLAVAILDRYLLRIYVQRDQLQLVGCAALLLASKQEEIFPISLRTLVRYGADRFTLEALVAAECQLFSFLGFDVVLPTLSAVGLGLLLLQESTPSEKQKCFLLYTLATLSIRTYYRQFKLSSLAATAVYLSRYCFNIPSGRPSEEVAALLPIVTAALCRNSAMGPGGIYDIFGRSVFHEVSRIKLPEM</sequence>
<evidence type="ECO:0000313" key="3">
    <source>
        <dbReference type="EMBL" id="ORC87657.1"/>
    </source>
</evidence>
<dbReference type="InterPro" id="IPR006671">
    <property type="entry name" value="Cyclin_N"/>
</dbReference>
<gene>
    <name evidence="3" type="ORF">TM35_000212630</name>
</gene>
<dbReference type="FunFam" id="1.10.472.10:FF:000057">
    <property type="entry name" value="Cyclin N-terminal domain containing 2"/>
    <property type="match status" value="1"/>
</dbReference>
<evidence type="ECO:0000256" key="1">
    <source>
        <dbReference type="RuleBase" id="RU000383"/>
    </source>
</evidence>
<feature type="domain" description="Cyclin-like" evidence="2">
    <location>
        <begin position="289"/>
        <end position="373"/>
    </location>
</feature>
<reference evidence="3 4" key="1">
    <citation type="submission" date="2017-03" db="EMBL/GenBank/DDBJ databases">
        <title>An alternative strategy for trypanosome survival in the mammalian bloodstream revealed through genome and transcriptome analysis of the ubiquitous bovine parasite Trypanosoma (Megatrypanum) theileri.</title>
        <authorList>
            <person name="Kelly S."/>
            <person name="Ivens A."/>
            <person name="Mott A."/>
            <person name="O'Neill E."/>
            <person name="Emms D."/>
            <person name="Macleod O."/>
            <person name="Voorheis P."/>
            <person name="Matthews J."/>
            <person name="Matthews K."/>
            <person name="Carrington M."/>
        </authorList>
    </citation>
    <scope>NUCLEOTIDE SEQUENCE [LARGE SCALE GENOMIC DNA]</scope>
    <source>
        <strain evidence="3">Edinburgh</strain>
    </source>
</reference>
<dbReference type="EMBL" id="NBCO01000021">
    <property type="protein sequence ID" value="ORC87657.1"/>
    <property type="molecule type" value="Genomic_DNA"/>
</dbReference>
<dbReference type="Pfam" id="PF00134">
    <property type="entry name" value="Cyclin_N"/>
    <property type="match status" value="1"/>
</dbReference>
<dbReference type="STRING" id="67003.A0A1X0NSJ1"/>
<protein>
    <submittedName>
        <fullName evidence="3">Mitotic cyclin</fullName>
    </submittedName>
</protein>
<organism evidence="3 4">
    <name type="scientific">Trypanosoma theileri</name>
    <dbReference type="NCBI Taxonomy" id="67003"/>
    <lineage>
        <taxon>Eukaryota</taxon>
        <taxon>Discoba</taxon>
        <taxon>Euglenozoa</taxon>
        <taxon>Kinetoplastea</taxon>
        <taxon>Metakinetoplastina</taxon>
        <taxon>Trypanosomatida</taxon>
        <taxon>Trypanosomatidae</taxon>
        <taxon>Trypanosoma</taxon>
    </lineage>
</organism>
<comment type="caution">
    <text evidence="3">The sequence shown here is derived from an EMBL/GenBank/DDBJ whole genome shotgun (WGS) entry which is preliminary data.</text>
</comment>
<dbReference type="Gene3D" id="1.10.472.10">
    <property type="entry name" value="Cyclin-like"/>
    <property type="match status" value="2"/>
</dbReference>
<evidence type="ECO:0000313" key="4">
    <source>
        <dbReference type="Proteomes" id="UP000192257"/>
    </source>
</evidence>
<dbReference type="Proteomes" id="UP000192257">
    <property type="component" value="Unassembled WGS sequence"/>
</dbReference>
<dbReference type="SMART" id="SM00385">
    <property type="entry name" value="CYCLIN"/>
    <property type="match status" value="1"/>
</dbReference>
<dbReference type="InterPro" id="IPR013763">
    <property type="entry name" value="Cyclin-like_dom"/>
</dbReference>
<dbReference type="OrthoDB" id="5590282at2759"/>
<keyword evidence="1" id="KW-0195">Cyclin</keyword>
<dbReference type="PANTHER" id="PTHR10177">
    <property type="entry name" value="CYCLINS"/>
    <property type="match status" value="1"/>
</dbReference>
<evidence type="ECO:0000259" key="2">
    <source>
        <dbReference type="SMART" id="SM00385"/>
    </source>
</evidence>
<name>A0A1X0NSJ1_9TRYP</name>
<proteinExistence type="inferred from homology"/>
<dbReference type="InterPro" id="IPR039361">
    <property type="entry name" value="Cyclin"/>
</dbReference>